<accession>A0A3E1EXR3</accession>
<proteinExistence type="predicted"/>
<sequence>MITNTENKELNVDVYDIHGRLIKQVYEGKPSAKQIELKVNTSSFANGIYFYHVLLGKHSENIKFIKN</sequence>
<evidence type="ECO:0000259" key="2">
    <source>
        <dbReference type="Pfam" id="PF18962"/>
    </source>
</evidence>
<gene>
    <name evidence="3" type="ORF">DXU93_07825</name>
</gene>
<comment type="caution">
    <text evidence="3">The sequence shown here is derived from an EMBL/GenBank/DDBJ whole genome shotgun (WGS) entry which is preliminary data.</text>
</comment>
<dbReference type="OrthoDB" id="9803927at2"/>
<name>A0A3E1EXR3_9FLAO</name>
<dbReference type="NCBIfam" id="TIGR04183">
    <property type="entry name" value="Por_Secre_tail"/>
    <property type="match status" value="1"/>
</dbReference>
<evidence type="ECO:0000256" key="1">
    <source>
        <dbReference type="ARBA" id="ARBA00022729"/>
    </source>
</evidence>
<dbReference type="InterPro" id="IPR026444">
    <property type="entry name" value="Secre_tail"/>
</dbReference>
<evidence type="ECO:0000313" key="3">
    <source>
        <dbReference type="EMBL" id="RFC54328.1"/>
    </source>
</evidence>
<protein>
    <submittedName>
        <fullName evidence="3">T9SS C-terminal target domain-containing protein</fullName>
    </submittedName>
</protein>
<evidence type="ECO:0000313" key="4">
    <source>
        <dbReference type="Proteomes" id="UP000257127"/>
    </source>
</evidence>
<reference evidence="3 4" key="1">
    <citation type="submission" date="2018-08" db="EMBL/GenBank/DDBJ databases">
        <title>The draft genome squence of Brumimicrobium sp. N62.</title>
        <authorList>
            <person name="Du Z.-J."/>
            <person name="Luo H.-R."/>
        </authorList>
    </citation>
    <scope>NUCLEOTIDE SEQUENCE [LARGE SCALE GENOMIC DNA]</scope>
    <source>
        <strain evidence="3 4">N62</strain>
    </source>
</reference>
<keyword evidence="1" id="KW-0732">Signal</keyword>
<feature type="domain" description="Secretion system C-terminal sorting" evidence="2">
    <location>
        <begin position="4"/>
        <end position="63"/>
    </location>
</feature>
<dbReference type="Proteomes" id="UP000257127">
    <property type="component" value="Unassembled WGS sequence"/>
</dbReference>
<dbReference type="EMBL" id="QURB01000004">
    <property type="protein sequence ID" value="RFC54328.1"/>
    <property type="molecule type" value="Genomic_DNA"/>
</dbReference>
<dbReference type="Pfam" id="PF18962">
    <property type="entry name" value="Por_Secre_tail"/>
    <property type="match status" value="1"/>
</dbReference>
<keyword evidence="4" id="KW-1185">Reference proteome</keyword>
<dbReference type="AlphaFoldDB" id="A0A3E1EXR3"/>
<dbReference type="RefSeq" id="WP_116880729.1">
    <property type="nucleotide sequence ID" value="NZ_QURB01000004.1"/>
</dbReference>
<organism evidence="3 4">
    <name type="scientific">Brumimicrobium aurantiacum</name>
    <dbReference type="NCBI Taxonomy" id="1737063"/>
    <lineage>
        <taxon>Bacteria</taxon>
        <taxon>Pseudomonadati</taxon>
        <taxon>Bacteroidota</taxon>
        <taxon>Flavobacteriia</taxon>
        <taxon>Flavobacteriales</taxon>
        <taxon>Crocinitomicaceae</taxon>
        <taxon>Brumimicrobium</taxon>
    </lineage>
</organism>